<organism evidence="2 3">
    <name type="scientific">Parasponia andersonii</name>
    <name type="common">Sponia andersonii</name>
    <dbReference type="NCBI Taxonomy" id="3476"/>
    <lineage>
        <taxon>Eukaryota</taxon>
        <taxon>Viridiplantae</taxon>
        <taxon>Streptophyta</taxon>
        <taxon>Embryophyta</taxon>
        <taxon>Tracheophyta</taxon>
        <taxon>Spermatophyta</taxon>
        <taxon>Magnoliopsida</taxon>
        <taxon>eudicotyledons</taxon>
        <taxon>Gunneridae</taxon>
        <taxon>Pentapetalae</taxon>
        <taxon>rosids</taxon>
        <taxon>fabids</taxon>
        <taxon>Rosales</taxon>
        <taxon>Cannabaceae</taxon>
        <taxon>Parasponia</taxon>
    </lineage>
</organism>
<evidence type="ECO:0000313" key="2">
    <source>
        <dbReference type="EMBL" id="PON45207.1"/>
    </source>
</evidence>
<keyword evidence="1" id="KW-0812">Transmembrane</keyword>
<evidence type="ECO:0008006" key="4">
    <source>
        <dbReference type="Google" id="ProtNLM"/>
    </source>
</evidence>
<keyword evidence="1" id="KW-1133">Transmembrane helix</keyword>
<accession>A0A2P5B8U5</accession>
<reference evidence="3" key="1">
    <citation type="submission" date="2016-06" db="EMBL/GenBank/DDBJ databases">
        <title>Parallel loss of symbiosis genes in relatives of nitrogen-fixing non-legume Parasponia.</title>
        <authorList>
            <person name="Van Velzen R."/>
            <person name="Holmer R."/>
            <person name="Bu F."/>
            <person name="Rutten L."/>
            <person name="Van Zeijl A."/>
            <person name="Liu W."/>
            <person name="Santuari L."/>
            <person name="Cao Q."/>
            <person name="Sharma T."/>
            <person name="Shen D."/>
            <person name="Roswanjaya Y."/>
            <person name="Wardhani T."/>
            <person name="Kalhor M.S."/>
            <person name="Jansen J."/>
            <person name="Van den Hoogen J."/>
            <person name="Gungor B."/>
            <person name="Hartog M."/>
            <person name="Hontelez J."/>
            <person name="Verver J."/>
            <person name="Yang W.-C."/>
            <person name="Schijlen E."/>
            <person name="Repin R."/>
            <person name="Schilthuizen M."/>
            <person name="Schranz E."/>
            <person name="Heidstra R."/>
            <person name="Miyata K."/>
            <person name="Fedorova E."/>
            <person name="Kohlen W."/>
            <person name="Bisseling T."/>
            <person name="Smit S."/>
            <person name="Geurts R."/>
        </authorList>
    </citation>
    <scope>NUCLEOTIDE SEQUENCE [LARGE SCALE GENOMIC DNA]</scope>
    <source>
        <strain evidence="3">cv. WU1-14</strain>
    </source>
</reference>
<dbReference type="AlphaFoldDB" id="A0A2P5B8U5"/>
<dbReference type="EMBL" id="JXTB01000335">
    <property type="protein sequence ID" value="PON45207.1"/>
    <property type="molecule type" value="Genomic_DNA"/>
</dbReference>
<evidence type="ECO:0000256" key="1">
    <source>
        <dbReference type="SAM" id="Phobius"/>
    </source>
</evidence>
<comment type="caution">
    <text evidence="2">The sequence shown here is derived from an EMBL/GenBank/DDBJ whole genome shotgun (WGS) entry which is preliminary data.</text>
</comment>
<feature type="transmembrane region" description="Helical" evidence="1">
    <location>
        <begin position="80"/>
        <end position="100"/>
    </location>
</feature>
<gene>
    <name evidence="2" type="ORF">PanWU01x14_260370</name>
</gene>
<name>A0A2P5B8U5_PARAD</name>
<evidence type="ECO:0000313" key="3">
    <source>
        <dbReference type="Proteomes" id="UP000237105"/>
    </source>
</evidence>
<keyword evidence="1" id="KW-0472">Membrane</keyword>
<feature type="transmembrane region" description="Helical" evidence="1">
    <location>
        <begin position="48"/>
        <end position="68"/>
    </location>
</feature>
<proteinExistence type="predicted"/>
<sequence length="113" mass="13063">MAKRNMKVHVGLHWIIPTCNLALAEIACIEILCRPFTVIFTGFYFVSVWMWQLVIFLSSSVLALYVALSSLMHLCFSSSFFIFSVSSWCLFLHCSLNVVIRREMHSCRKLSYT</sequence>
<dbReference type="Proteomes" id="UP000237105">
    <property type="component" value="Unassembled WGS sequence"/>
</dbReference>
<keyword evidence="3" id="KW-1185">Reference proteome</keyword>
<protein>
    <recommendedName>
        <fullName evidence="4">Transmembrane protein</fullName>
    </recommendedName>
</protein>